<dbReference type="Proteomes" id="UP001500221">
    <property type="component" value="Unassembled WGS sequence"/>
</dbReference>
<keyword evidence="3" id="KW-1185">Reference proteome</keyword>
<dbReference type="InterPro" id="IPR036390">
    <property type="entry name" value="WH_DNA-bd_sf"/>
</dbReference>
<dbReference type="EMBL" id="BAABKG010000004">
    <property type="protein sequence ID" value="GAA5152184.1"/>
    <property type="molecule type" value="Genomic_DNA"/>
</dbReference>
<dbReference type="PANTHER" id="PTHR33164">
    <property type="entry name" value="TRANSCRIPTIONAL REGULATOR, MARR FAMILY"/>
    <property type="match status" value="1"/>
</dbReference>
<evidence type="ECO:0000313" key="3">
    <source>
        <dbReference type="Proteomes" id="UP001500221"/>
    </source>
</evidence>
<dbReference type="SMART" id="SM00347">
    <property type="entry name" value="HTH_MARR"/>
    <property type="match status" value="1"/>
</dbReference>
<dbReference type="Pfam" id="PF12802">
    <property type="entry name" value="MarR_2"/>
    <property type="match status" value="1"/>
</dbReference>
<dbReference type="Gene3D" id="1.10.10.10">
    <property type="entry name" value="Winged helix-like DNA-binding domain superfamily/Winged helix DNA-binding domain"/>
    <property type="match status" value="1"/>
</dbReference>
<name>A0ABP9PU04_9ACTN</name>
<proteinExistence type="predicted"/>
<evidence type="ECO:0000259" key="1">
    <source>
        <dbReference type="PROSITE" id="PS50995"/>
    </source>
</evidence>
<protein>
    <submittedName>
        <fullName evidence="2">MarR family transcriptional regulator</fullName>
    </submittedName>
</protein>
<feature type="domain" description="HTH marR-type" evidence="1">
    <location>
        <begin position="10"/>
        <end position="144"/>
    </location>
</feature>
<dbReference type="InterPro" id="IPR000835">
    <property type="entry name" value="HTH_MarR-typ"/>
</dbReference>
<accession>A0ABP9PU04</accession>
<reference evidence="3" key="1">
    <citation type="journal article" date="2019" name="Int. J. Syst. Evol. Microbiol.">
        <title>The Global Catalogue of Microorganisms (GCM) 10K type strain sequencing project: providing services to taxonomists for standard genome sequencing and annotation.</title>
        <authorList>
            <consortium name="The Broad Institute Genomics Platform"/>
            <consortium name="The Broad Institute Genome Sequencing Center for Infectious Disease"/>
            <person name="Wu L."/>
            <person name="Ma J."/>
        </authorList>
    </citation>
    <scope>NUCLEOTIDE SEQUENCE [LARGE SCALE GENOMIC DNA]</scope>
    <source>
        <strain evidence="3">JCM 18459</strain>
    </source>
</reference>
<comment type="caution">
    <text evidence="2">The sequence shown here is derived from an EMBL/GenBank/DDBJ whole genome shotgun (WGS) entry which is preliminary data.</text>
</comment>
<dbReference type="PRINTS" id="PR00598">
    <property type="entry name" value="HTHMARR"/>
</dbReference>
<gene>
    <name evidence="2" type="ORF">GCM10023340_32100</name>
</gene>
<dbReference type="PANTHER" id="PTHR33164:SF43">
    <property type="entry name" value="HTH-TYPE TRANSCRIPTIONAL REPRESSOR YETL"/>
    <property type="match status" value="1"/>
</dbReference>
<dbReference type="InterPro" id="IPR039422">
    <property type="entry name" value="MarR/SlyA-like"/>
</dbReference>
<evidence type="ECO:0000313" key="2">
    <source>
        <dbReference type="EMBL" id="GAA5152184.1"/>
    </source>
</evidence>
<sequence length="156" mass="16766">MAEPTPPEGSPPVPETLVAVRELVTASTHLSHAIGRRAGLNRTELAALEHLVETPAAPGELAGLLEVSTAASTGVVDRLERRAHVERRPHPTDRRRLEVHVTDSGRAEMLGYLRPMLDALSAIDADLTDDERAVVVRFLRAAAAAVRRAADEPPAQ</sequence>
<organism evidence="2 3">
    <name type="scientific">Nocardioides marinquilinus</name>
    <dbReference type="NCBI Taxonomy" id="1210400"/>
    <lineage>
        <taxon>Bacteria</taxon>
        <taxon>Bacillati</taxon>
        <taxon>Actinomycetota</taxon>
        <taxon>Actinomycetes</taxon>
        <taxon>Propionibacteriales</taxon>
        <taxon>Nocardioidaceae</taxon>
        <taxon>Nocardioides</taxon>
    </lineage>
</organism>
<dbReference type="InterPro" id="IPR036388">
    <property type="entry name" value="WH-like_DNA-bd_sf"/>
</dbReference>
<dbReference type="PROSITE" id="PS50995">
    <property type="entry name" value="HTH_MARR_2"/>
    <property type="match status" value="1"/>
</dbReference>
<dbReference type="SUPFAM" id="SSF46785">
    <property type="entry name" value="Winged helix' DNA-binding domain"/>
    <property type="match status" value="1"/>
</dbReference>